<accession>A0A016WWD6</accession>
<keyword evidence="3" id="KW-1185">Reference proteome</keyword>
<dbReference type="PROSITE" id="PS50878">
    <property type="entry name" value="RT_POL"/>
    <property type="match status" value="1"/>
</dbReference>
<dbReference type="OrthoDB" id="10056310at2759"/>
<sequence>MESFDVISLYTNVQNNAALQAISEMLEMHAPTIDMYGLSVTRTITLIKECLNCNVFKWSGRYFRQIRGLAMGQRLAPILAICFMSKVEEPVLARLPLMYCRYIDDCCIVTSTQSEMDECFNILNQQSQHIKLTREKPKDGWLAYLNTQINLSKGSFKVKWYRKASSKNIIMHAKSAHPTAAKRAIVRNMFRTASQKKPIDKPAPPTGDGATPPTAAAWLRLRLPAVADVWIVVTTRISVVEGCHLKTNNLSCVVVFVQMLGR</sequence>
<dbReference type="SUPFAM" id="SSF56672">
    <property type="entry name" value="DNA/RNA polymerases"/>
    <property type="match status" value="1"/>
</dbReference>
<dbReference type="PANTHER" id="PTHR21301:SF10">
    <property type="entry name" value="REVERSE TRANSCRIPTASE DOMAIN-CONTAINING PROTEIN"/>
    <property type="match status" value="1"/>
</dbReference>
<dbReference type="AlphaFoldDB" id="A0A016WWD6"/>
<dbReference type="EMBL" id="JARK01000075">
    <property type="protein sequence ID" value="EYC43980.1"/>
    <property type="molecule type" value="Genomic_DNA"/>
</dbReference>
<evidence type="ECO:0000313" key="2">
    <source>
        <dbReference type="EMBL" id="EYC43980.1"/>
    </source>
</evidence>
<evidence type="ECO:0000259" key="1">
    <source>
        <dbReference type="PROSITE" id="PS50878"/>
    </source>
</evidence>
<comment type="caution">
    <text evidence="2">The sequence shown here is derived from an EMBL/GenBank/DDBJ whole genome shotgun (WGS) entry which is preliminary data.</text>
</comment>
<protein>
    <recommendedName>
        <fullName evidence="1">Reverse transcriptase domain-containing protein</fullName>
    </recommendedName>
</protein>
<evidence type="ECO:0000313" key="3">
    <source>
        <dbReference type="Proteomes" id="UP000024635"/>
    </source>
</evidence>
<dbReference type="InterPro" id="IPR000477">
    <property type="entry name" value="RT_dom"/>
</dbReference>
<dbReference type="InterPro" id="IPR043502">
    <property type="entry name" value="DNA/RNA_pol_sf"/>
</dbReference>
<reference evidence="3" key="1">
    <citation type="journal article" date="2015" name="Nat. Genet.">
        <title>The genome and transcriptome of the zoonotic hookworm Ancylostoma ceylanicum identify infection-specific gene families.</title>
        <authorList>
            <person name="Schwarz E.M."/>
            <person name="Hu Y."/>
            <person name="Antoshechkin I."/>
            <person name="Miller M.M."/>
            <person name="Sternberg P.W."/>
            <person name="Aroian R.V."/>
        </authorList>
    </citation>
    <scope>NUCLEOTIDE SEQUENCE</scope>
    <source>
        <strain evidence="3">HY135</strain>
    </source>
</reference>
<name>A0A016WWD6_9BILA</name>
<dbReference type="Pfam" id="PF00078">
    <property type="entry name" value="RVT_1"/>
    <property type="match status" value="1"/>
</dbReference>
<organism evidence="2 3">
    <name type="scientific">Ancylostoma ceylanicum</name>
    <dbReference type="NCBI Taxonomy" id="53326"/>
    <lineage>
        <taxon>Eukaryota</taxon>
        <taxon>Metazoa</taxon>
        <taxon>Ecdysozoa</taxon>
        <taxon>Nematoda</taxon>
        <taxon>Chromadorea</taxon>
        <taxon>Rhabditida</taxon>
        <taxon>Rhabditina</taxon>
        <taxon>Rhabditomorpha</taxon>
        <taxon>Strongyloidea</taxon>
        <taxon>Ancylostomatidae</taxon>
        <taxon>Ancylostomatinae</taxon>
        <taxon>Ancylostoma</taxon>
    </lineage>
</organism>
<proteinExistence type="predicted"/>
<dbReference type="Proteomes" id="UP000024635">
    <property type="component" value="Unassembled WGS sequence"/>
</dbReference>
<feature type="domain" description="Reverse transcriptase" evidence="1">
    <location>
        <begin position="1"/>
        <end position="165"/>
    </location>
</feature>
<gene>
    <name evidence="2" type="primary">Acey_s0475.g2123</name>
    <name evidence="2" type="ORF">Y032_0475g2123</name>
</gene>
<dbReference type="PANTHER" id="PTHR21301">
    <property type="entry name" value="REVERSE TRANSCRIPTASE"/>
    <property type="match status" value="1"/>
</dbReference>